<dbReference type="Pfam" id="PF09743">
    <property type="entry name" value="E3_UFM1_ligase"/>
    <property type="match status" value="1"/>
</dbReference>
<dbReference type="GO" id="GO:0034976">
    <property type="term" value="P:response to endoplasmic reticulum stress"/>
    <property type="evidence" value="ECO:0007669"/>
    <property type="project" value="TreeGrafter"/>
</dbReference>
<dbReference type="AlphaFoldDB" id="A0AAD5Y1L7"/>
<evidence type="ECO:0000313" key="3">
    <source>
        <dbReference type="Proteomes" id="UP001211065"/>
    </source>
</evidence>
<dbReference type="GO" id="GO:0005789">
    <property type="term" value="C:endoplasmic reticulum membrane"/>
    <property type="evidence" value="ECO:0007669"/>
    <property type="project" value="TreeGrafter"/>
</dbReference>
<dbReference type="GO" id="GO:1990592">
    <property type="term" value="P:protein K69-linked ufmylation"/>
    <property type="evidence" value="ECO:0007669"/>
    <property type="project" value="TreeGrafter"/>
</dbReference>
<dbReference type="PANTHER" id="PTHR31057:SF0">
    <property type="entry name" value="E3 UFM1-PROTEIN LIGASE 1"/>
    <property type="match status" value="1"/>
</dbReference>
<protein>
    <recommendedName>
        <fullName evidence="1">E3 UFM1-protein ligase 1-like N-terminal domain-containing protein</fullName>
    </recommendedName>
</protein>
<organism evidence="2 3">
    <name type="scientific">Clydaea vesicula</name>
    <dbReference type="NCBI Taxonomy" id="447962"/>
    <lineage>
        <taxon>Eukaryota</taxon>
        <taxon>Fungi</taxon>
        <taxon>Fungi incertae sedis</taxon>
        <taxon>Chytridiomycota</taxon>
        <taxon>Chytridiomycota incertae sedis</taxon>
        <taxon>Chytridiomycetes</taxon>
        <taxon>Lobulomycetales</taxon>
        <taxon>Lobulomycetaceae</taxon>
        <taxon>Clydaea</taxon>
    </lineage>
</organism>
<dbReference type="PANTHER" id="PTHR31057">
    <property type="entry name" value="E3 UFM1-PROTEIN LIGASE 1"/>
    <property type="match status" value="1"/>
</dbReference>
<evidence type="ECO:0000259" key="1">
    <source>
        <dbReference type="Pfam" id="PF09743"/>
    </source>
</evidence>
<gene>
    <name evidence="2" type="ORF">HK099_002153</name>
</gene>
<accession>A0AAD5Y1L7</accession>
<sequence>MFSELREASEEEELVILLVENLIKNNRLDAIFNIGKTAVITKDHLKLQILQLLNQNKGRLNTLHFHENLGIDVLHINSAIELLVKENDSVYFLGSLGDVITIDYINTIAEEINVIISTVGLLTLSEISLKYKLPMDFVQFFLNEKVGTKIIARYNNFDKGTLYSEKFLNNVGCHLAEKLSAVEKPVLLTHYQDNSLHWEVFSGIVDTIIKSGKVFGKVKGSLFIPHTFIAKQHKIVEESICSTGILKYSTLLDAGVENPVEFLNMHYDGTIHLNSCALLKKDTLNNLDVEISNVLENKNYLDLSSFFCKNLNAEDIKILSSLVFKSGFLVFERNQLFKNQYVVKERFLEELIIYLNEKFILEKEENIKPFILQNYTDFLKIKKNSKREEADIIKLSSNEIAKFLKVNYTVENSIIFDVISPYLLTNLNKSFQNHMKLVLLNIKDSVIAKFMALLFDKFLTSFCRVVLFTNGIENILDSITRANLYEYLVESFGAEMQNLFKAAYVLKYFENIFVSIATCTNINSVIEKSSICFSEVSPVSENFYKDICLIKNGKSEEFISRIIYLIKKLFVTEFQNLSKYDFIKALMMEMTDIKITLQNNIDAVEEPSLIFHNLISLLFVEFHLNQVNNTEDIEKKLILTDNFEIIEKRKTFLTPFSCLHFNGKNLPQVLRFSFIKDNSILYSSLKEILRKIKDGLKYPDGIQSDLTKNSILAVKRLA</sequence>
<keyword evidence="3" id="KW-1185">Reference proteome</keyword>
<evidence type="ECO:0000313" key="2">
    <source>
        <dbReference type="EMBL" id="KAJ3227402.1"/>
    </source>
</evidence>
<comment type="caution">
    <text evidence="2">The sequence shown here is derived from an EMBL/GenBank/DDBJ whole genome shotgun (WGS) entry which is preliminary data.</text>
</comment>
<dbReference type="EMBL" id="JADGJW010000017">
    <property type="protein sequence ID" value="KAJ3227402.1"/>
    <property type="molecule type" value="Genomic_DNA"/>
</dbReference>
<name>A0AAD5Y1L7_9FUNG</name>
<dbReference type="GO" id="GO:0032434">
    <property type="term" value="P:regulation of proteasomal ubiquitin-dependent protein catabolic process"/>
    <property type="evidence" value="ECO:0007669"/>
    <property type="project" value="TreeGrafter"/>
</dbReference>
<feature type="domain" description="E3 UFM1-protein ligase 1-like N-terminal" evidence="1">
    <location>
        <begin position="12"/>
        <end position="263"/>
    </location>
</feature>
<proteinExistence type="predicted"/>
<dbReference type="GO" id="GO:0061666">
    <property type="term" value="F:UFM1 ligase activity"/>
    <property type="evidence" value="ECO:0007669"/>
    <property type="project" value="InterPro"/>
</dbReference>
<dbReference type="Proteomes" id="UP001211065">
    <property type="component" value="Unassembled WGS sequence"/>
</dbReference>
<dbReference type="InterPro" id="IPR056579">
    <property type="entry name" value="Ufl1_N"/>
</dbReference>
<dbReference type="InterPro" id="IPR018611">
    <property type="entry name" value="Ufl1"/>
</dbReference>
<reference evidence="2" key="1">
    <citation type="submission" date="2020-05" db="EMBL/GenBank/DDBJ databases">
        <title>Phylogenomic resolution of chytrid fungi.</title>
        <authorList>
            <person name="Stajich J.E."/>
            <person name="Amses K."/>
            <person name="Simmons R."/>
            <person name="Seto K."/>
            <person name="Myers J."/>
            <person name="Bonds A."/>
            <person name="Quandt C.A."/>
            <person name="Barry K."/>
            <person name="Liu P."/>
            <person name="Grigoriev I."/>
            <person name="Longcore J.E."/>
            <person name="James T.Y."/>
        </authorList>
    </citation>
    <scope>NUCLEOTIDE SEQUENCE</scope>
    <source>
        <strain evidence="2">JEL0476</strain>
    </source>
</reference>